<keyword evidence="4" id="KW-1185">Reference proteome</keyword>
<dbReference type="PANTHER" id="PTHR33886:SF8">
    <property type="entry name" value="UNSATURATED RHAMNOGALACTURONAN HYDROLASE (EUROFUNG)"/>
    <property type="match status" value="1"/>
</dbReference>
<organism evidence="3 4">
    <name type="scientific">Altererythrobacter ishigakiensis</name>
    <dbReference type="NCBI Taxonomy" id="476157"/>
    <lineage>
        <taxon>Bacteria</taxon>
        <taxon>Pseudomonadati</taxon>
        <taxon>Pseudomonadota</taxon>
        <taxon>Alphaproteobacteria</taxon>
        <taxon>Sphingomonadales</taxon>
        <taxon>Erythrobacteraceae</taxon>
        <taxon>Altererythrobacter</taxon>
    </lineage>
</organism>
<dbReference type="Gene3D" id="1.50.10.10">
    <property type="match status" value="1"/>
</dbReference>
<accession>A0A562UM24</accession>
<sequence length="411" mass="45267">MKNSVLSGLAASCVLLGVGTATAADDHTEIHGDRALPPPVGCDTVVPGWRAPALNNPAEASVIEIGCAVAQWQLRANNDLRYIEFQYPQTSYSRGWVKAAFYIGLDHFAAKTNDPALLSRLRQLSNDFGTELGDRPWHGDDQAIAAIYAAVALRDGTPELMKKSAEQFDHIIDQNYTVSLEFTPPTQEGKEGDCQKRWCWADAIFMAPPSWALATRVTGDPKYADYAASETRAVIEYLQDPKTGLLFRDSRYFDAKTPNGKPVFWSRGNGWVFAGLARFIDALPDDHPELPLMRETFLTLADQLVSIQREDGYWPTSLMDPEYLTNPETSGTAFFGFGLAWGLNNGLLQGEKYENARDKAWDAIRAAVTEDGKVGWVQQIGKDPQATTRESSQLYAAGGALLFAAEMIDSE</sequence>
<dbReference type="SUPFAM" id="SSF48208">
    <property type="entry name" value="Six-hairpin glycosidases"/>
    <property type="match status" value="1"/>
</dbReference>
<reference evidence="3 4" key="1">
    <citation type="submission" date="2019-07" db="EMBL/GenBank/DDBJ databases">
        <title>Genomic Encyclopedia of Archaeal and Bacterial Type Strains, Phase II (KMG-II): from individual species to whole genera.</title>
        <authorList>
            <person name="Goeker M."/>
        </authorList>
    </citation>
    <scope>NUCLEOTIDE SEQUENCE [LARGE SCALE GENOMIC DNA]</scope>
    <source>
        <strain evidence="3 4">ATCC BAA-2084</strain>
    </source>
</reference>
<evidence type="ECO:0000313" key="4">
    <source>
        <dbReference type="Proteomes" id="UP000320547"/>
    </source>
</evidence>
<dbReference type="GO" id="GO:0016787">
    <property type="term" value="F:hydrolase activity"/>
    <property type="evidence" value="ECO:0007669"/>
    <property type="project" value="UniProtKB-KW"/>
</dbReference>
<dbReference type="InterPro" id="IPR008928">
    <property type="entry name" value="6-hairpin_glycosidase_sf"/>
</dbReference>
<feature type="signal peptide" evidence="2">
    <location>
        <begin position="1"/>
        <end position="23"/>
    </location>
</feature>
<feature type="chain" id="PRO_5021831490" evidence="2">
    <location>
        <begin position="24"/>
        <end position="411"/>
    </location>
</feature>
<dbReference type="InterPro" id="IPR012341">
    <property type="entry name" value="6hp_glycosidase-like_sf"/>
</dbReference>
<dbReference type="InterPro" id="IPR010905">
    <property type="entry name" value="Glyco_hydro_88"/>
</dbReference>
<gene>
    <name evidence="3" type="ORF">JN10_2217</name>
</gene>
<evidence type="ECO:0000313" key="3">
    <source>
        <dbReference type="EMBL" id="TWJ06681.1"/>
    </source>
</evidence>
<dbReference type="InterPro" id="IPR052043">
    <property type="entry name" value="PolySaccharide_Degr_Enz"/>
</dbReference>
<evidence type="ECO:0000256" key="2">
    <source>
        <dbReference type="SAM" id="SignalP"/>
    </source>
</evidence>
<keyword evidence="1 3" id="KW-0378">Hydrolase</keyword>
<dbReference type="Proteomes" id="UP000320547">
    <property type="component" value="Unassembled WGS sequence"/>
</dbReference>
<name>A0A562UM24_9SPHN</name>
<dbReference type="AlphaFoldDB" id="A0A562UM24"/>
<dbReference type="Pfam" id="PF07470">
    <property type="entry name" value="Glyco_hydro_88"/>
    <property type="match status" value="1"/>
</dbReference>
<protein>
    <submittedName>
        <fullName evidence="3">Rhamnogalacturonyl hydrolase YesR</fullName>
    </submittedName>
</protein>
<proteinExistence type="predicted"/>
<comment type="caution">
    <text evidence="3">The sequence shown here is derived from an EMBL/GenBank/DDBJ whole genome shotgun (WGS) entry which is preliminary data.</text>
</comment>
<dbReference type="PANTHER" id="PTHR33886">
    <property type="entry name" value="UNSATURATED RHAMNOGALACTURONAN HYDROLASE (EUROFUNG)"/>
    <property type="match status" value="1"/>
</dbReference>
<dbReference type="STRING" id="476157.GCA_001663155_00892"/>
<keyword evidence="2" id="KW-0732">Signal</keyword>
<dbReference type="GO" id="GO:0005975">
    <property type="term" value="P:carbohydrate metabolic process"/>
    <property type="evidence" value="ECO:0007669"/>
    <property type="project" value="InterPro"/>
</dbReference>
<dbReference type="RefSeq" id="WP_067597886.1">
    <property type="nucleotide sequence ID" value="NZ_CP015963.1"/>
</dbReference>
<dbReference type="EMBL" id="VLLK01000002">
    <property type="protein sequence ID" value="TWJ06681.1"/>
    <property type="molecule type" value="Genomic_DNA"/>
</dbReference>
<evidence type="ECO:0000256" key="1">
    <source>
        <dbReference type="ARBA" id="ARBA00022801"/>
    </source>
</evidence>